<evidence type="ECO:0000256" key="8">
    <source>
        <dbReference type="SAM" id="MobiDB-lite"/>
    </source>
</evidence>
<accession>A0AAW0ZV76</accession>
<dbReference type="Pfam" id="PF02985">
    <property type="entry name" value="HEAT"/>
    <property type="match status" value="1"/>
</dbReference>
<dbReference type="GO" id="GO:0031267">
    <property type="term" value="F:small GTPase binding"/>
    <property type="evidence" value="ECO:0007669"/>
    <property type="project" value="InterPro"/>
</dbReference>
<feature type="region of interest" description="Disordered" evidence="8">
    <location>
        <begin position="486"/>
        <end position="509"/>
    </location>
</feature>
<evidence type="ECO:0000256" key="5">
    <source>
        <dbReference type="ARBA" id="ARBA00022737"/>
    </source>
</evidence>
<keyword evidence="5" id="KW-0677">Repeat</keyword>
<dbReference type="SMART" id="SM00913">
    <property type="entry name" value="IBN_N"/>
    <property type="match status" value="1"/>
</dbReference>
<dbReference type="InterPro" id="IPR040122">
    <property type="entry name" value="Importin_beta"/>
</dbReference>
<gene>
    <name evidence="10" type="ORF">QLX08_006563</name>
</gene>
<reference evidence="10 11" key="1">
    <citation type="submission" date="2024-05" db="EMBL/GenBank/DDBJ databases">
        <title>The nuclear and mitochondrial genome assemblies of Tetragonisca angustula (Apidae: Meliponini), a tiny yet remarkable pollinator in the Neotropics.</title>
        <authorList>
            <person name="Ferrari R."/>
            <person name="Ricardo P.C."/>
            <person name="Dias F.C."/>
            <person name="Araujo N.S."/>
            <person name="Soares D.O."/>
            <person name="Zhou Q.-S."/>
            <person name="Zhu C.-D."/>
            <person name="Coutinho L."/>
            <person name="Airas M.C."/>
            <person name="Batista T.M."/>
        </authorList>
    </citation>
    <scope>NUCLEOTIDE SEQUENCE [LARGE SCALE GENOMIC DNA]</scope>
    <source>
        <strain evidence="10">ASF017062</strain>
        <tissue evidence="10">Abdomen</tissue>
    </source>
</reference>
<dbReference type="InterPro" id="IPR016024">
    <property type="entry name" value="ARM-type_fold"/>
</dbReference>
<dbReference type="EMBL" id="JAWNGG020000120">
    <property type="protein sequence ID" value="KAK9300852.1"/>
    <property type="molecule type" value="Genomic_DNA"/>
</dbReference>
<dbReference type="GO" id="GO:0005737">
    <property type="term" value="C:cytoplasm"/>
    <property type="evidence" value="ECO:0007669"/>
    <property type="project" value="UniProtKB-SubCell"/>
</dbReference>
<evidence type="ECO:0000256" key="7">
    <source>
        <dbReference type="ARBA" id="ARBA00023242"/>
    </source>
</evidence>
<sequence length="924" mass="104363">MEEILSKLLVADNTSIQQGTAELREAFKKQENTPALCQLMVASVNPQIRQYAAVLLRKCYVKEKHWLKLPQHIRTELKGLILQALLNEPEKMVKNAIAQLTAIIVKHELPNYAWPEMLQLLQQLITSDNLTNKELGMYTLSIMTETAPDVYLTRAVSLTILLGQTLSNLHDLRHPIAFYALKILQNLSPLINGNQMMVNIYHQMMPQIMTTIQYLTTSNEDKAITCFELLDDLCENAITVITPHVDPLVNMCLVIARNKALDDALRVKAVTFIGWLTRTKKKTVIKHKLIEPILDMLFTLMSTKPQDYNDEIYFNSDNEDNTPVTCATQTLDLLALHLPPEKLIPHLLQYIEPSLQSIDIYAKKAAYLTMAVLAEDKQTEETMCLQVQAVDTLGIIARTIGDINFAPLAGKSLNFGIKLLRETEDPDLKKSIYGLIASVSTIMKQEIANDLSEITDYMITSIQSSEGIIPQYKQDEISTFPIYEEVSENENEDEDIENTDNEDDNDDNDIAGYSVENAYIEEKEEAILALKEIAEHTGEAFLPYLEKSFTETFKLANYPQEDIRKTAIDALLQFCINYSKINTNEGKQALLKALSIFVPKLSELIRLDDDRRVVINGLDAYAELLKDLGSIVVIGEGHKEAITNCITDIMFGKAQCQHHEEGENLDIEAEQDELLVESAGDVLCNLGKVVSPEDYELYFKIVLPMLLERLKKNKSEGQRSFAVGTISECFSGLKHRVVNFICQLLPLFLKLANDSSGEIRNNAIYGIGEIVLHGKDAVYMHYTEILSVLSNGIYKESHVAARDNIVGAIARLIIVNYLNIPLEQIFPIFVKQLPLKEDFEENKAVFKSILTLYEAGHPILYPHMETLLGIAVNIIYENTATDDEAKSIVLEFIKSAQRDFLDEWNSMYVKLPTEVATNIPYIFP</sequence>
<dbReference type="Pfam" id="PF03810">
    <property type="entry name" value="IBN_N"/>
    <property type="match status" value="1"/>
</dbReference>
<dbReference type="InterPro" id="IPR057672">
    <property type="entry name" value="TPR_IPO4/5"/>
</dbReference>
<organism evidence="10 11">
    <name type="scientific">Tetragonisca angustula</name>
    <dbReference type="NCBI Taxonomy" id="166442"/>
    <lineage>
        <taxon>Eukaryota</taxon>
        <taxon>Metazoa</taxon>
        <taxon>Ecdysozoa</taxon>
        <taxon>Arthropoda</taxon>
        <taxon>Hexapoda</taxon>
        <taxon>Insecta</taxon>
        <taxon>Pterygota</taxon>
        <taxon>Neoptera</taxon>
        <taxon>Endopterygota</taxon>
        <taxon>Hymenoptera</taxon>
        <taxon>Apocrita</taxon>
        <taxon>Aculeata</taxon>
        <taxon>Apoidea</taxon>
        <taxon>Anthophila</taxon>
        <taxon>Apidae</taxon>
        <taxon>Tetragonisca</taxon>
    </lineage>
</organism>
<name>A0AAW0ZV76_9HYME</name>
<protein>
    <recommendedName>
        <fullName evidence="9">Importin N-terminal domain-containing protein</fullName>
    </recommendedName>
</protein>
<proteinExistence type="predicted"/>
<keyword evidence="3" id="KW-0813">Transport</keyword>
<keyword evidence="7" id="KW-0539">Nucleus</keyword>
<comment type="subcellular location">
    <subcellularLocation>
        <location evidence="2">Cytoplasm</location>
    </subcellularLocation>
    <subcellularLocation>
        <location evidence="1">Nucleus</location>
    </subcellularLocation>
</comment>
<keyword evidence="6" id="KW-0653">Protein transport</keyword>
<evidence type="ECO:0000256" key="2">
    <source>
        <dbReference type="ARBA" id="ARBA00004496"/>
    </source>
</evidence>
<comment type="caution">
    <text evidence="10">The sequence shown here is derived from an EMBL/GenBank/DDBJ whole genome shotgun (WGS) entry which is preliminary data.</text>
</comment>
<evidence type="ECO:0000256" key="6">
    <source>
        <dbReference type="ARBA" id="ARBA00022927"/>
    </source>
</evidence>
<dbReference type="Proteomes" id="UP001432146">
    <property type="component" value="Unassembled WGS sequence"/>
</dbReference>
<evidence type="ECO:0000256" key="1">
    <source>
        <dbReference type="ARBA" id="ARBA00004123"/>
    </source>
</evidence>
<dbReference type="PANTHER" id="PTHR10527">
    <property type="entry name" value="IMPORTIN BETA"/>
    <property type="match status" value="1"/>
</dbReference>
<evidence type="ECO:0000259" key="9">
    <source>
        <dbReference type="SMART" id="SM00913"/>
    </source>
</evidence>
<keyword evidence="11" id="KW-1185">Reference proteome</keyword>
<dbReference type="Gene3D" id="1.25.10.10">
    <property type="entry name" value="Leucine-rich Repeat Variant"/>
    <property type="match status" value="2"/>
</dbReference>
<dbReference type="GO" id="GO:0005634">
    <property type="term" value="C:nucleus"/>
    <property type="evidence" value="ECO:0007669"/>
    <property type="project" value="UniProtKB-SubCell"/>
</dbReference>
<dbReference type="InterPro" id="IPR011989">
    <property type="entry name" value="ARM-like"/>
</dbReference>
<evidence type="ECO:0000256" key="3">
    <source>
        <dbReference type="ARBA" id="ARBA00022448"/>
    </source>
</evidence>
<feature type="domain" description="Importin N-terminal" evidence="9">
    <location>
        <begin position="19"/>
        <end position="87"/>
    </location>
</feature>
<evidence type="ECO:0000313" key="11">
    <source>
        <dbReference type="Proteomes" id="UP001432146"/>
    </source>
</evidence>
<dbReference type="SUPFAM" id="SSF48371">
    <property type="entry name" value="ARM repeat"/>
    <property type="match status" value="1"/>
</dbReference>
<evidence type="ECO:0000313" key="10">
    <source>
        <dbReference type="EMBL" id="KAK9300852.1"/>
    </source>
</evidence>
<keyword evidence="4" id="KW-0963">Cytoplasm</keyword>
<dbReference type="AlphaFoldDB" id="A0AAW0ZV76"/>
<dbReference type="InterPro" id="IPR001494">
    <property type="entry name" value="Importin-beta_N"/>
</dbReference>
<evidence type="ECO:0000256" key="4">
    <source>
        <dbReference type="ARBA" id="ARBA00022490"/>
    </source>
</evidence>
<dbReference type="Pfam" id="PF25780">
    <property type="entry name" value="TPR_IPO5"/>
    <property type="match status" value="1"/>
</dbReference>
<dbReference type="GO" id="GO:0006606">
    <property type="term" value="P:protein import into nucleus"/>
    <property type="evidence" value="ECO:0007669"/>
    <property type="project" value="InterPro"/>
</dbReference>
<dbReference type="InterPro" id="IPR000357">
    <property type="entry name" value="HEAT"/>
</dbReference>